<keyword evidence="2" id="KW-0418">Kinase</keyword>
<keyword evidence="2" id="KW-0808">Transferase</keyword>
<dbReference type="Gene3D" id="3.40.1190.20">
    <property type="match status" value="1"/>
</dbReference>
<evidence type="ECO:0000313" key="2">
    <source>
        <dbReference type="EMBL" id="AIF15021.1"/>
    </source>
</evidence>
<dbReference type="EMBL" id="KF901017">
    <property type="protein sequence ID" value="AIF15021.1"/>
    <property type="molecule type" value="Genomic_DNA"/>
</dbReference>
<dbReference type="SUPFAM" id="SSF53613">
    <property type="entry name" value="Ribokinase-like"/>
    <property type="match status" value="1"/>
</dbReference>
<reference evidence="2" key="1">
    <citation type="journal article" date="2014" name="Genome Biol. Evol.">
        <title>Pangenome evidence for extensive interdomain horizontal transfer affecting lineage core and shell genes in uncultured planktonic thaumarchaeota and euryarchaeota.</title>
        <authorList>
            <person name="Deschamps P."/>
            <person name="Zivanovic Y."/>
            <person name="Moreira D."/>
            <person name="Rodriguez-Valera F."/>
            <person name="Lopez-Garcia P."/>
        </authorList>
    </citation>
    <scope>NUCLEOTIDE SEQUENCE</scope>
</reference>
<protein>
    <submittedName>
        <fullName evidence="2">Ribokinase-like domain-containing protein</fullName>
    </submittedName>
</protein>
<proteinExistence type="predicted"/>
<dbReference type="Pfam" id="PF00294">
    <property type="entry name" value="PfkB"/>
    <property type="match status" value="1"/>
</dbReference>
<accession>A0A075HET5</accession>
<sequence length="291" mass="32527">MKIAVISHCTIDSIVLDGSQNDVAGGPACYCAFTSKNLKFDVDLFTKYGPDFPLQQKLLDEKISTYNPLSETKTTRFRIDIDDSDRKLFLQEKCEAIDFVNDVKTDGLLISPVFDEISSDVFSKIKGISDFIMLDPQGFLRRKNTQNEIFLEQTSIDLSRISAIKTNSDELRSLTGTDGHDGMKLLQNQGVENVILTDKQNISLLIKDKIYSISLPNIHLHDTTGIGDIFCATFCCTMLKENDFLWALCFAGGAAQAALESKNIGIEKIPKKGLIESNGSYFYNMVKFRDI</sequence>
<feature type="domain" description="Carbohydrate kinase PfkB" evidence="1">
    <location>
        <begin position="158"/>
        <end position="266"/>
    </location>
</feature>
<organism evidence="2">
    <name type="scientific">uncultured marine thaumarchaeote KM3_69_B11</name>
    <dbReference type="NCBI Taxonomy" id="1456244"/>
    <lineage>
        <taxon>Archaea</taxon>
        <taxon>Nitrososphaerota</taxon>
        <taxon>environmental samples</taxon>
    </lineage>
</organism>
<name>A0A075HET5_9ARCH</name>
<dbReference type="AlphaFoldDB" id="A0A075HET5"/>
<dbReference type="GO" id="GO:0016301">
    <property type="term" value="F:kinase activity"/>
    <property type="evidence" value="ECO:0007669"/>
    <property type="project" value="UniProtKB-KW"/>
</dbReference>
<dbReference type="InterPro" id="IPR029056">
    <property type="entry name" value="Ribokinase-like"/>
</dbReference>
<dbReference type="InterPro" id="IPR011611">
    <property type="entry name" value="PfkB_dom"/>
</dbReference>
<evidence type="ECO:0000259" key="1">
    <source>
        <dbReference type="Pfam" id="PF00294"/>
    </source>
</evidence>